<reference evidence="1 3" key="1">
    <citation type="journal article" date="2011" name="Nature">
        <title>The Medicago genome provides insight into the evolution of rhizobial symbioses.</title>
        <authorList>
            <person name="Young N.D."/>
            <person name="Debelle F."/>
            <person name="Oldroyd G.E."/>
            <person name="Geurts R."/>
            <person name="Cannon S.B."/>
            <person name="Udvardi M.K."/>
            <person name="Benedito V.A."/>
            <person name="Mayer K.F."/>
            <person name="Gouzy J."/>
            <person name="Schoof H."/>
            <person name="Van de Peer Y."/>
            <person name="Proost S."/>
            <person name="Cook D.R."/>
            <person name="Meyers B.C."/>
            <person name="Spannagl M."/>
            <person name="Cheung F."/>
            <person name="De Mita S."/>
            <person name="Krishnakumar V."/>
            <person name="Gundlach H."/>
            <person name="Zhou S."/>
            <person name="Mudge J."/>
            <person name="Bharti A.K."/>
            <person name="Murray J.D."/>
            <person name="Naoumkina M.A."/>
            <person name="Rosen B."/>
            <person name="Silverstein K.A."/>
            <person name="Tang H."/>
            <person name="Rombauts S."/>
            <person name="Zhao P.X."/>
            <person name="Zhou P."/>
            <person name="Barbe V."/>
            <person name="Bardou P."/>
            <person name="Bechner M."/>
            <person name="Bellec A."/>
            <person name="Berger A."/>
            <person name="Berges H."/>
            <person name="Bidwell S."/>
            <person name="Bisseling T."/>
            <person name="Choisne N."/>
            <person name="Couloux A."/>
            <person name="Denny R."/>
            <person name="Deshpande S."/>
            <person name="Dai X."/>
            <person name="Doyle J.J."/>
            <person name="Dudez A.M."/>
            <person name="Farmer A.D."/>
            <person name="Fouteau S."/>
            <person name="Franken C."/>
            <person name="Gibelin C."/>
            <person name="Gish J."/>
            <person name="Goldstein S."/>
            <person name="Gonzalez A.J."/>
            <person name="Green P.J."/>
            <person name="Hallab A."/>
            <person name="Hartog M."/>
            <person name="Hua A."/>
            <person name="Humphray S.J."/>
            <person name="Jeong D.H."/>
            <person name="Jing Y."/>
            <person name="Jocker A."/>
            <person name="Kenton S.M."/>
            <person name="Kim D.J."/>
            <person name="Klee K."/>
            <person name="Lai H."/>
            <person name="Lang C."/>
            <person name="Lin S."/>
            <person name="Macmil S.L."/>
            <person name="Magdelenat G."/>
            <person name="Matthews L."/>
            <person name="McCorrison J."/>
            <person name="Monaghan E.L."/>
            <person name="Mun J.H."/>
            <person name="Najar F.Z."/>
            <person name="Nicholson C."/>
            <person name="Noirot C."/>
            <person name="O'Bleness M."/>
            <person name="Paule C.R."/>
            <person name="Poulain J."/>
            <person name="Prion F."/>
            <person name="Qin B."/>
            <person name="Qu C."/>
            <person name="Retzel E.F."/>
            <person name="Riddle C."/>
            <person name="Sallet E."/>
            <person name="Samain S."/>
            <person name="Samson N."/>
            <person name="Sanders I."/>
            <person name="Saurat O."/>
            <person name="Scarpelli C."/>
            <person name="Schiex T."/>
            <person name="Segurens B."/>
            <person name="Severin A.J."/>
            <person name="Sherrier D.J."/>
            <person name="Shi R."/>
            <person name="Sims S."/>
            <person name="Singer S.R."/>
            <person name="Sinharoy S."/>
            <person name="Sterck L."/>
            <person name="Viollet A."/>
            <person name="Wang B.B."/>
            <person name="Wang K."/>
            <person name="Wang M."/>
            <person name="Wang X."/>
            <person name="Warfsmann J."/>
            <person name="Weissenbach J."/>
            <person name="White D.D."/>
            <person name="White J.D."/>
            <person name="Wiley G.B."/>
            <person name="Wincker P."/>
            <person name="Xing Y."/>
            <person name="Yang L."/>
            <person name="Yao Z."/>
            <person name="Ying F."/>
            <person name="Zhai J."/>
            <person name="Zhou L."/>
            <person name="Zuber A."/>
            <person name="Denarie J."/>
            <person name="Dixon R.A."/>
            <person name="May G.D."/>
            <person name="Schwartz D.C."/>
            <person name="Rogers J."/>
            <person name="Quetier F."/>
            <person name="Town C.D."/>
            <person name="Roe B.A."/>
        </authorList>
    </citation>
    <scope>NUCLEOTIDE SEQUENCE [LARGE SCALE GENOMIC DNA]</scope>
    <source>
        <strain evidence="1">A17</strain>
        <strain evidence="2 3">cv. Jemalong A17</strain>
    </source>
</reference>
<protein>
    <submittedName>
        <fullName evidence="1 2">Uncharacterized protein</fullName>
    </submittedName>
</protein>
<organism evidence="1 3">
    <name type="scientific">Medicago truncatula</name>
    <name type="common">Barrel medic</name>
    <name type="synonym">Medicago tribuloides</name>
    <dbReference type="NCBI Taxonomy" id="3880"/>
    <lineage>
        <taxon>Eukaryota</taxon>
        <taxon>Viridiplantae</taxon>
        <taxon>Streptophyta</taxon>
        <taxon>Embryophyta</taxon>
        <taxon>Tracheophyta</taxon>
        <taxon>Spermatophyta</taxon>
        <taxon>Magnoliopsida</taxon>
        <taxon>eudicotyledons</taxon>
        <taxon>Gunneridae</taxon>
        <taxon>Pentapetalae</taxon>
        <taxon>rosids</taxon>
        <taxon>fabids</taxon>
        <taxon>Fabales</taxon>
        <taxon>Fabaceae</taxon>
        <taxon>Papilionoideae</taxon>
        <taxon>50 kb inversion clade</taxon>
        <taxon>NPAAA clade</taxon>
        <taxon>Hologalegina</taxon>
        <taxon>IRL clade</taxon>
        <taxon>Trifolieae</taxon>
        <taxon>Medicago</taxon>
    </lineage>
</organism>
<name>A0A072U266_MEDTR</name>
<accession>A0A072U266</accession>
<reference evidence="1 3" key="2">
    <citation type="journal article" date="2014" name="BMC Genomics">
        <title>An improved genome release (version Mt4.0) for the model legume Medicago truncatula.</title>
        <authorList>
            <person name="Tang H."/>
            <person name="Krishnakumar V."/>
            <person name="Bidwell S."/>
            <person name="Rosen B."/>
            <person name="Chan A."/>
            <person name="Zhou S."/>
            <person name="Gentzbittel L."/>
            <person name="Childs K.L."/>
            <person name="Yandell M."/>
            <person name="Gundlach H."/>
            <person name="Mayer K.F."/>
            <person name="Schwartz D.C."/>
            <person name="Town C.D."/>
        </authorList>
    </citation>
    <scope>GENOME REANNOTATION</scope>
    <source>
        <strain evidence="1">A17</strain>
        <strain evidence="2 3">cv. Jemalong A17</strain>
    </source>
</reference>
<dbReference type="HOGENOM" id="CLU_2403037_0_0_1"/>
<reference evidence="2" key="3">
    <citation type="submission" date="2015-04" db="UniProtKB">
        <authorList>
            <consortium name="EnsemblPlants"/>
        </authorList>
    </citation>
    <scope>IDENTIFICATION</scope>
    <source>
        <strain evidence="2">cv. Jemalong A17</strain>
    </source>
</reference>
<dbReference type="EMBL" id="CM001223">
    <property type="protein sequence ID" value="KEH23794.1"/>
    <property type="molecule type" value="Genomic_DNA"/>
</dbReference>
<proteinExistence type="predicted"/>
<evidence type="ECO:0000313" key="1">
    <source>
        <dbReference type="EMBL" id="KEH23794.1"/>
    </source>
</evidence>
<keyword evidence="3" id="KW-1185">Reference proteome</keyword>
<dbReference type="Proteomes" id="UP000002051">
    <property type="component" value="Unassembled WGS sequence"/>
</dbReference>
<evidence type="ECO:0000313" key="2">
    <source>
        <dbReference type="EnsemblPlants" id="KEH23794"/>
    </source>
</evidence>
<evidence type="ECO:0000313" key="3">
    <source>
        <dbReference type="Proteomes" id="UP000002051"/>
    </source>
</evidence>
<dbReference type="AlphaFoldDB" id="A0A072U266"/>
<gene>
    <name evidence="1" type="ordered locus">MTR_7g095270</name>
</gene>
<sequence length="93" mass="10406">MSRTTCCSLIEVIMIHCRGDTPREARKMTVKMQLQRPLKPSYNNYNYGVAHNLKLKSLISSLHTDDKGDCSLGPASCSTLKKAGWKIVSDSFE</sequence>
<dbReference type="EnsemblPlants" id="KEH23794">
    <property type="protein sequence ID" value="KEH23794"/>
    <property type="gene ID" value="MTR_7g095270"/>
</dbReference>